<proteinExistence type="predicted"/>
<feature type="domain" description="KfrA N-terminal DNA-binding" evidence="2">
    <location>
        <begin position="4"/>
        <end position="118"/>
    </location>
</feature>
<sequence>MAITRDQIFEAADQIVANGGNATLAAVRKALGGGSYTTISEGMAEWKAKRQAVTQTVSEPAPTAIQDRMQEVARELWSAAMEVADTRLRSERENLEQVRQDLERERREAADLADEIAGELDRARSVIAEHEKSAKLAAAQIDRLTGELSDALEQSRVAQAALNESRARIVDLMGALEHEKAAVASAEERANRFEQQEREARKAEQSARLAEQTAQLRLETAERDLSSCKERERKTAKKAEDAVAKLERAAEQVQKRLDTTAAELEASRAETKEAIREAAELRGRLAMFERAAGPADSGADGVLSAADTAPVNH</sequence>
<evidence type="ECO:0000313" key="4">
    <source>
        <dbReference type="Proteomes" id="UP000192923"/>
    </source>
</evidence>
<dbReference type="EMBL" id="FXAM01000006">
    <property type="protein sequence ID" value="SMF97875.1"/>
    <property type="molecule type" value="Genomic_DNA"/>
</dbReference>
<keyword evidence="3" id="KW-0238">DNA-binding</keyword>
<dbReference type="AlphaFoldDB" id="A0A1Y6DEM7"/>
<protein>
    <submittedName>
        <fullName evidence="3">Replication region DNA-binding N-term</fullName>
    </submittedName>
</protein>
<dbReference type="STRING" id="1760988.SAMN02949497_4857"/>
<organism evidence="3 4">
    <name type="scientific">Methylomagnum ishizawai</name>
    <dbReference type="NCBI Taxonomy" id="1760988"/>
    <lineage>
        <taxon>Bacteria</taxon>
        <taxon>Pseudomonadati</taxon>
        <taxon>Pseudomonadota</taxon>
        <taxon>Gammaproteobacteria</taxon>
        <taxon>Methylococcales</taxon>
        <taxon>Methylococcaceae</taxon>
        <taxon>Methylomagnum</taxon>
    </lineage>
</organism>
<feature type="region of interest" description="Disordered" evidence="1">
    <location>
        <begin position="293"/>
        <end position="313"/>
    </location>
</feature>
<dbReference type="GO" id="GO:0003677">
    <property type="term" value="F:DNA binding"/>
    <property type="evidence" value="ECO:0007669"/>
    <property type="project" value="UniProtKB-KW"/>
</dbReference>
<keyword evidence="4" id="KW-1185">Reference proteome</keyword>
<accession>A0A1Y6DEM7</accession>
<feature type="region of interest" description="Disordered" evidence="1">
    <location>
        <begin position="221"/>
        <end position="240"/>
    </location>
</feature>
<evidence type="ECO:0000256" key="1">
    <source>
        <dbReference type="SAM" id="MobiDB-lite"/>
    </source>
</evidence>
<reference evidence="3 4" key="1">
    <citation type="submission" date="2016-12" db="EMBL/GenBank/DDBJ databases">
        <authorList>
            <person name="Song W.-J."/>
            <person name="Kurnit D.M."/>
        </authorList>
    </citation>
    <scope>NUCLEOTIDE SEQUENCE [LARGE SCALE GENOMIC DNA]</scope>
    <source>
        <strain evidence="3 4">175</strain>
    </source>
</reference>
<dbReference type="Proteomes" id="UP000192923">
    <property type="component" value="Unassembled WGS sequence"/>
</dbReference>
<dbReference type="InterPro" id="IPR021104">
    <property type="entry name" value="KfrA_DNA-bd_N"/>
</dbReference>
<evidence type="ECO:0000259" key="2">
    <source>
        <dbReference type="Pfam" id="PF11740"/>
    </source>
</evidence>
<dbReference type="RefSeq" id="WP_176225431.1">
    <property type="nucleotide sequence ID" value="NZ_FXAM01000006.1"/>
</dbReference>
<gene>
    <name evidence="3" type="ORF">SAMN02949497_4857</name>
</gene>
<dbReference type="Pfam" id="PF11740">
    <property type="entry name" value="KfrA_N"/>
    <property type="match status" value="1"/>
</dbReference>
<evidence type="ECO:0000313" key="3">
    <source>
        <dbReference type="EMBL" id="SMF97875.1"/>
    </source>
</evidence>
<name>A0A1Y6DEM7_9GAMM</name>